<organism evidence="7 8">
    <name type="scientific">Gilvimarinus xylanilyticus</name>
    <dbReference type="NCBI Taxonomy" id="2944139"/>
    <lineage>
        <taxon>Bacteria</taxon>
        <taxon>Pseudomonadati</taxon>
        <taxon>Pseudomonadota</taxon>
        <taxon>Gammaproteobacteria</taxon>
        <taxon>Cellvibrionales</taxon>
        <taxon>Cellvibrionaceae</taxon>
        <taxon>Gilvimarinus</taxon>
    </lineage>
</organism>
<accession>A0A9X2I0T1</accession>
<evidence type="ECO:0000256" key="1">
    <source>
        <dbReference type="ARBA" id="ARBA00004370"/>
    </source>
</evidence>
<gene>
    <name evidence="7" type="ORF">M6D89_14750</name>
</gene>
<evidence type="ECO:0000256" key="2">
    <source>
        <dbReference type="ARBA" id="ARBA00007165"/>
    </source>
</evidence>
<dbReference type="PANTHER" id="PTHR23427">
    <property type="entry name" value="SURFEIT LOCUS PROTEIN"/>
    <property type="match status" value="1"/>
</dbReference>
<sequence length="257" mass="28655">MSYQRCKATQTVIPRGKPTLRFTPNTWILVLSLVFLPLLIGLGVWQLSRADEKRGIEAQLAQRQTAAPVTLQSVKKPAAYTRILVEGQFDSDHTWLVDNRQRDGKPGYEVVQPFVLSNGKKVLVNRGWLPAPARREQLPEIKNIVGRNTIFAEVAYPSNHPMLSATSERKTWPKVITKIAPSVMSEALGEPLAGYYLKLDAASTGAFTTAWQPINMSSAKHTGYAVQWFAMALALVILNVFANTNVAQVLKHKKHRQ</sequence>
<comment type="caution">
    <text evidence="7">The sequence shown here is derived from an EMBL/GenBank/DDBJ whole genome shotgun (WGS) entry which is preliminary data.</text>
</comment>
<dbReference type="Proteomes" id="UP001139319">
    <property type="component" value="Unassembled WGS sequence"/>
</dbReference>
<proteinExistence type="inferred from homology"/>
<evidence type="ECO:0000256" key="5">
    <source>
        <dbReference type="ARBA" id="ARBA00023136"/>
    </source>
</evidence>
<dbReference type="InterPro" id="IPR002994">
    <property type="entry name" value="Surf1/Shy1"/>
</dbReference>
<comment type="subcellular location">
    <subcellularLocation>
        <location evidence="6">Cell membrane</location>
        <topology evidence="6">Multi-pass membrane protein</topology>
    </subcellularLocation>
    <subcellularLocation>
        <location evidence="1">Membrane</location>
    </subcellularLocation>
</comment>
<keyword evidence="8" id="KW-1185">Reference proteome</keyword>
<dbReference type="GO" id="GO:0005886">
    <property type="term" value="C:plasma membrane"/>
    <property type="evidence" value="ECO:0007669"/>
    <property type="project" value="UniProtKB-SubCell"/>
</dbReference>
<evidence type="ECO:0000256" key="3">
    <source>
        <dbReference type="ARBA" id="ARBA00022692"/>
    </source>
</evidence>
<dbReference type="RefSeq" id="WP_253968851.1">
    <property type="nucleotide sequence ID" value="NZ_JAMFTH010000005.1"/>
</dbReference>
<dbReference type="PANTHER" id="PTHR23427:SF2">
    <property type="entry name" value="SURFEIT LOCUS PROTEIN 1"/>
    <property type="match status" value="1"/>
</dbReference>
<protein>
    <recommendedName>
        <fullName evidence="6">SURF1-like protein</fullName>
    </recommendedName>
</protein>
<reference evidence="7" key="2">
    <citation type="submission" date="2023-01" db="EMBL/GenBank/DDBJ databases">
        <title>Gilvimarinus xylanilyticus HB14 isolated from Caulerpa lentillifera aquaculture base in Hainan, China.</title>
        <authorList>
            <person name="Zhang Y.-J."/>
        </authorList>
    </citation>
    <scope>NUCLEOTIDE SEQUENCE</scope>
    <source>
        <strain evidence="7">HB14</strain>
    </source>
</reference>
<dbReference type="AlphaFoldDB" id="A0A9X2I0T1"/>
<dbReference type="EMBL" id="JAMFTH010000005">
    <property type="protein sequence ID" value="MCP8900564.1"/>
    <property type="molecule type" value="Genomic_DNA"/>
</dbReference>
<dbReference type="PROSITE" id="PS50895">
    <property type="entry name" value="SURF1"/>
    <property type="match status" value="1"/>
</dbReference>
<keyword evidence="3 6" id="KW-0812">Transmembrane</keyword>
<keyword evidence="5 6" id="KW-0472">Membrane</keyword>
<reference evidence="7" key="1">
    <citation type="submission" date="2022-05" db="EMBL/GenBank/DDBJ databases">
        <authorList>
            <person name="Sun H.-N."/>
        </authorList>
    </citation>
    <scope>NUCLEOTIDE SEQUENCE</scope>
    <source>
        <strain evidence="7">HB14</strain>
    </source>
</reference>
<feature type="transmembrane region" description="Helical" evidence="6">
    <location>
        <begin position="26"/>
        <end position="45"/>
    </location>
</feature>
<dbReference type="InterPro" id="IPR045214">
    <property type="entry name" value="Surf1/Surf4"/>
</dbReference>
<evidence type="ECO:0000313" key="7">
    <source>
        <dbReference type="EMBL" id="MCP8900564.1"/>
    </source>
</evidence>
<comment type="similarity">
    <text evidence="2 6">Belongs to the SURF1 family.</text>
</comment>
<feature type="transmembrane region" description="Helical" evidence="6">
    <location>
        <begin position="224"/>
        <end position="242"/>
    </location>
</feature>
<dbReference type="Pfam" id="PF02104">
    <property type="entry name" value="SURF1"/>
    <property type="match status" value="1"/>
</dbReference>
<dbReference type="CDD" id="cd06662">
    <property type="entry name" value="SURF1"/>
    <property type="match status" value="1"/>
</dbReference>
<evidence type="ECO:0000256" key="6">
    <source>
        <dbReference type="RuleBase" id="RU363076"/>
    </source>
</evidence>
<evidence type="ECO:0000256" key="4">
    <source>
        <dbReference type="ARBA" id="ARBA00022989"/>
    </source>
</evidence>
<keyword evidence="6" id="KW-1003">Cell membrane</keyword>
<keyword evidence="4 6" id="KW-1133">Transmembrane helix</keyword>
<name>A0A9X2I0T1_9GAMM</name>
<evidence type="ECO:0000313" key="8">
    <source>
        <dbReference type="Proteomes" id="UP001139319"/>
    </source>
</evidence>